<dbReference type="Proteomes" id="UP000265520">
    <property type="component" value="Unassembled WGS sequence"/>
</dbReference>
<feature type="signal peptide" evidence="1">
    <location>
        <begin position="1"/>
        <end position="20"/>
    </location>
</feature>
<evidence type="ECO:0000313" key="3">
    <source>
        <dbReference type="Proteomes" id="UP000265520"/>
    </source>
</evidence>
<sequence>MENKLSVMLLLMSRPALIWFHNPACCQQLMLRGQRNSTSALSSSLSSQIAHCNGHCTPRLFSLAHVGSTLRPILHSKFFTFSGILACQMRFQFPAIPVLF</sequence>
<keyword evidence="3" id="KW-1185">Reference proteome</keyword>
<keyword evidence="1" id="KW-0732">Signal</keyword>
<proteinExistence type="predicted"/>
<dbReference type="AlphaFoldDB" id="A0A392Q4J9"/>
<reference evidence="2 3" key="1">
    <citation type="journal article" date="2018" name="Front. Plant Sci.">
        <title>Red Clover (Trifolium pratense) and Zigzag Clover (T. medium) - A Picture of Genomic Similarities and Differences.</title>
        <authorList>
            <person name="Dluhosova J."/>
            <person name="Istvanek J."/>
            <person name="Nedelnik J."/>
            <person name="Repkova J."/>
        </authorList>
    </citation>
    <scope>NUCLEOTIDE SEQUENCE [LARGE SCALE GENOMIC DNA]</scope>
    <source>
        <strain evidence="3">cv. 10/8</strain>
        <tissue evidence="2">Leaf</tissue>
    </source>
</reference>
<organism evidence="2 3">
    <name type="scientific">Trifolium medium</name>
    <dbReference type="NCBI Taxonomy" id="97028"/>
    <lineage>
        <taxon>Eukaryota</taxon>
        <taxon>Viridiplantae</taxon>
        <taxon>Streptophyta</taxon>
        <taxon>Embryophyta</taxon>
        <taxon>Tracheophyta</taxon>
        <taxon>Spermatophyta</taxon>
        <taxon>Magnoliopsida</taxon>
        <taxon>eudicotyledons</taxon>
        <taxon>Gunneridae</taxon>
        <taxon>Pentapetalae</taxon>
        <taxon>rosids</taxon>
        <taxon>fabids</taxon>
        <taxon>Fabales</taxon>
        <taxon>Fabaceae</taxon>
        <taxon>Papilionoideae</taxon>
        <taxon>50 kb inversion clade</taxon>
        <taxon>NPAAA clade</taxon>
        <taxon>Hologalegina</taxon>
        <taxon>IRL clade</taxon>
        <taxon>Trifolieae</taxon>
        <taxon>Trifolium</taxon>
    </lineage>
</organism>
<protein>
    <recommendedName>
        <fullName evidence="4">Secreted protein</fullName>
    </recommendedName>
</protein>
<evidence type="ECO:0000313" key="2">
    <source>
        <dbReference type="EMBL" id="MCI18842.1"/>
    </source>
</evidence>
<name>A0A392Q4J9_9FABA</name>
<comment type="caution">
    <text evidence="2">The sequence shown here is derived from an EMBL/GenBank/DDBJ whole genome shotgun (WGS) entry which is preliminary data.</text>
</comment>
<evidence type="ECO:0008006" key="4">
    <source>
        <dbReference type="Google" id="ProtNLM"/>
    </source>
</evidence>
<feature type="chain" id="PRO_5017335737" description="Secreted protein" evidence="1">
    <location>
        <begin position="21"/>
        <end position="100"/>
    </location>
</feature>
<dbReference type="EMBL" id="LXQA010112047">
    <property type="protein sequence ID" value="MCI18842.1"/>
    <property type="molecule type" value="Genomic_DNA"/>
</dbReference>
<evidence type="ECO:0000256" key="1">
    <source>
        <dbReference type="SAM" id="SignalP"/>
    </source>
</evidence>
<accession>A0A392Q4J9</accession>